<evidence type="ECO:0000259" key="2">
    <source>
        <dbReference type="Pfam" id="PF02470"/>
    </source>
</evidence>
<dbReference type="Pfam" id="PF02470">
    <property type="entry name" value="MlaD"/>
    <property type="match status" value="1"/>
</dbReference>
<protein>
    <submittedName>
        <fullName evidence="3">MCE family protein</fullName>
    </submittedName>
</protein>
<accession>A0A9D9I2A5</accession>
<reference evidence="3" key="2">
    <citation type="journal article" date="2021" name="PeerJ">
        <title>Extensive microbial diversity within the chicken gut microbiome revealed by metagenomics and culture.</title>
        <authorList>
            <person name="Gilroy R."/>
            <person name="Ravi A."/>
            <person name="Getino M."/>
            <person name="Pursley I."/>
            <person name="Horton D.L."/>
            <person name="Alikhan N.F."/>
            <person name="Baker D."/>
            <person name="Gharbi K."/>
            <person name="Hall N."/>
            <person name="Watson M."/>
            <person name="Adriaenssens E.M."/>
            <person name="Foster-Nyarko E."/>
            <person name="Jarju S."/>
            <person name="Secka A."/>
            <person name="Antonio M."/>
            <person name="Oren A."/>
            <person name="Chaudhuri R.R."/>
            <person name="La Ragione R."/>
            <person name="Hildebrand F."/>
            <person name="Pallen M.J."/>
        </authorList>
    </citation>
    <scope>NUCLEOTIDE SEQUENCE</scope>
    <source>
        <strain evidence="3">10037</strain>
    </source>
</reference>
<proteinExistence type="predicted"/>
<dbReference type="EMBL" id="JADIME010000016">
    <property type="protein sequence ID" value="MBO8464669.1"/>
    <property type="molecule type" value="Genomic_DNA"/>
</dbReference>
<dbReference type="PANTHER" id="PTHR33371:SF4">
    <property type="entry name" value="INTERMEMBRANE PHOSPHOLIPID TRANSPORT SYSTEM BINDING PROTEIN MLAD"/>
    <property type="match status" value="1"/>
</dbReference>
<sequence>MIMKRITKEWRIGAMVVFTIVAAYFVINFLRGKDVFNKENDYIIYYENVAGLKASSAVSVSGFKAGTVKSVEYCPVQRNFKVVCSVSKDFVFPEDSRFEIYSSDIMGGKAMRVIVGGSQDMAISGAVMQGCLAGDMMASLMEKLPGILDSVGSALDSVSAAAGSLRGIVDGNEGKVRDILADLSDAVSNIESLTAGAGKLVPDLKIFVDNMKAVSDALSSGKDDIGSIISDLSEVSSQLGDAALGDMAASLSEILSSLAAGEGSMGKLLNDDSLYIKINSLVGDADSLITAIKSDPKKYVRISVF</sequence>
<dbReference type="PANTHER" id="PTHR33371">
    <property type="entry name" value="INTERMEMBRANE PHOSPHOLIPID TRANSPORT SYSTEM BINDING PROTEIN MLAD-RELATED"/>
    <property type="match status" value="1"/>
</dbReference>
<dbReference type="AlphaFoldDB" id="A0A9D9I2A5"/>
<evidence type="ECO:0000313" key="4">
    <source>
        <dbReference type="Proteomes" id="UP000823597"/>
    </source>
</evidence>
<feature type="domain" description="Mce/MlaD" evidence="2">
    <location>
        <begin position="40"/>
        <end position="113"/>
    </location>
</feature>
<comment type="caution">
    <text evidence="3">The sequence shown here is derived from an EMBL/GenBank/DDBJ whole genome shotgun (WGS) entry which is preliminary data.</text>
</comment>
<gene>
    <name evidence="3" type="ORF">IAB93_01575</name>
</gene>
<organism evidence="3 4">
    <name type="scientific">Candidatus Merdivivens pullistercoris</name>
    <dbReference type="NCBI Taxonomy" id="2840873"/>
    <lineage>
        <taxon>Bacteria</taxon>
        <taxon>Pseudomonadati</taxon>
        <taxon>Bacteroidota</taxon>
        <taxon>Bacteroidia</taxon>
        <taxon>Bacteroidales</taxon>
        <taxon>Muribaculaceae</taxon>
        <taxon>Muribaculaceae incertae sedis</taxon>
        <taxon>Candidatus Merdivivens</taxon>
    </lineage>
</organism>
<keyword evidence="1" id="KW-1133">Transmembrane helix</keyword>
<name>A0A9D9I2A5_9BACT</name>
<evidence type="ECO:0000313" key="3">
    <source>
        <dbReference type="EMBL" id="MBO8464669.1"/>
    </source>
</evidence>
<evidence type="ECO:0000256" key="1">
    <source>
        <dbReference type="SAM" id="Phobius"/>
    </source>
</evidence>
<keyword evidence="1" id="KW-0472">Membrane</keyword>
<dbReference type="InterPro" id="IPR052336">
    <property type="entry name" value="MlaD_Phospholipid_Transporter"/>
</dbReference>
<keyword evidence="1" id="KW-0812">Transmembrane</keyword>
<dbReference type="InterPro" id="IPR003399">
    <property type="entry name" value="Mce/MlaD"/>
</dbReference>
<reference evidence="3" key="1">
    <citation type="submission" date="2020-10" db="EMBL/GenBank/DDBJ databases">
        <authorList>
            <person name="Gilroy R."/>
        </authorList>
    </citation>
    <scope>NUCLEOTIDE SEQUENCE</scope>
    <source>
        <strain evidence="3">10037</strain>
    </source>
</reference>
<feature type="transmembrane region" description="Helical" evidence="1">
    <location>
        <begin position="12"/>
        <end position="30"/>
    </location>
</feature>
<dbReference type="Proteomes" id="UP000823597">
    <property type="component" value="Unassembled WGS sequence"/>
</dbReference>